<comment type="cofactor">
    <cofactor evidence="1">
        <name>Mg(2+)</name>
        <dbReference type="ChEBI" id="CHEBI:18420"/>
    </cofactor>
</comment>
<comment type="pathway">
    <text evidence="3">Bacterial outer membrane biogenesis; LPS O-antigen biosynthesis.</text>
</comment>
<evidence type="ECO:0000256" key="10">
    <source>
        <dbReference type="ARBA" id="ARBA00049336"/>
    </source>
</evidence>
<dbReference type="InterPro" id="IPR005907">
    <property type="entry name" value="G1P_thy_trans_s"/>
</dbReference>
<accession>A0A317MTD2</accession>
<gene>
    <name evidence="12" type="ORF">C7443_110136</name>
</gene>
<protein>
    <recommendedName>
        <fullName evidence="5">glucose-1-phosphate thymidylyltransferase</fullName>
        <ecNumber evidence="5">2.7.7.24</ecNumber>
    </recommendedName>
</protein>
<dbReference type="Pfam" id="PF00483">
    <property type="entry name" value="NTP_transferase"/>
    <property type="match status" value="1"/>
</dbReference>
<evidence type="ECO:0000256" key="4">
    <source>
        <dbReference type="ARBA" id="ARBA00010480"/>
    </source>
</evidence>
<dbReference type="InterPro" id="IPR029044">
    <property type="entry name" value="Nucleotide-diphossugar_trans"/>
</dbReference>
<evidence type="ECO:0000256" key="5">
    <source>
        <dbReference type="ARBA" id="ARBA00012461"/>
    </source>
</evidence>
<evidence type="ECO:0000256" key="2">
    <source>
        <dbReference type="ARBA" id="ARBA00004781"/>
    </source>
</evidence>
<comment type="pathway">
    <text evidence="2">Carbohydrate biosynthesis; dTDP-L-rhamnose biosynthesis.</text>
</comment>
<dbReference type="AlphaFoldDB" id="A0A317MTD2"/>
<comment type="caution">
    <text evidence="12">The sequence shown here is derived from an EMBL/GenBank/DDBJ whole genome shotgun (WGS) entry which is preliminary data.</text>
</comment>
<keyword evidence="13" id="KW-1185">Reference proteome</keyword>
<dbReference type="PANTHER" id="PTHR43532:SF1">
    <property type="entry name" value="GLUCOSE-1-PHOSPHATE THYMIDYLYLTRANSFERASE 1"/>
    <property type="match status" value="1"/>
</dbReference>
<evidence type="ECO:0000256" key="1">
    <source>
        <dbReference type="ARBA" id="ARBA00001946"/>
    </source>
</evidence>
<evidence type="ECO:0000256" key="7">
    <source>
        <dbReference type="ARBA" id="ARBA00022695"/>
    </source>
</evidence>
<keyword evidence="8" id="KW-0479">Metal-binding</keyword>
<evidence type="ECO:0000256" key="3">
    <source>
        <dbReference type="ARBA" id="ARBA00005125"/>
    </source>
</evidence>
<comment type="catalytic activity">
    <reaction evidence="10">
        <text>dTTP + alpha-D-glucose 1-phosphate + H(+) = dTDP-alpha-D-glucose + diphosphate</text>
        <dbReference type="Rhea" id="RHEA:15225"/>
        <dbReference type="ChEBI" id="CHEBI:15378"/>
        <dbReference type="ChEBI" id="CHEBI:33019"/>
        <dbReference type="ChEBI" id="CHEBI:37568"/>
        <dbReference type="ChEBI" id="CHEBI:57477"/>
        <dbReference type="ChEBI" id="CHEBI:58601"/>
        <dbReference type="EC" id="2.7.7.24"/>
    </reaction>
</comment>
<evidence type="ECO:0000313" key="12">
    <source>
        <dbReference type="EMBL" id="PWV59588.1"/>
    </source>
</evidence>
<dbReference type="GO" id="GO:0046872">
    <property type="term" value="F:metal ion binding"/>
    <property type="evidence" value="ECO:0007669"/>
    <property type="project" value="UniProtKB-KW"/>
</dbReference>
<dbReference type="SUPFAM" id="SSF53448">
    <property type="entry name" value="Nucleotide-diphospho-sugar transferases"/>
    <property type="match status" value="1"/>
</dbReference>
<reference evidence="12 13" key="1">
    <citation type="submission" date="2018-05" db="EMBL/GenBank/DDBJ databases">
        <title>Genomic Encyclopedia of Type Strains, Phase IV (KMG-IV): sequencing the most valuable type-strain genomes for metagenomic binning, comparative biology and taxonomic classification.</title>
        <authorList>
            <person name="Goeker M."/>
        </authorList>
    </citation>
    <scope>NUCLEOTIDE SEQUENCE [LARGE SCALE GENOMIC DNA]</scope>
    <source>
        <strain evidence="12 13">DSM 23606</strain>
    </source>
</reference>
<keyword evidence="6 12" id="KW-0808">Transferase</keyword>
<dbReference type="EMBL" id="QGTJ01000010">
    <property type="protein sequence ID" value="PWV59588.1"/>
    <property type="molecule type" value="Genomic_DNA"/>
</dbReference>
<organism evidence="12 13">
    <name type="scientific">Plasticicumulans acidivorans</name>
    <dbReference type="NCBI Taxonomy" id="886464"/>
    <lineage>
        <taxon>Bacteria</taxon>
        <taxon>Pseudomonadati</taxon>
        <taxon>Pseudomonadota</taxon>
        <taxon>Gammaproteobacteria</taxon>
        <taxon>Candidatus Competibacteraceae</taxon>
        <taxon>Plasticicumulans</taxon>
    </lineage>
</organism>
<sequence length="34" mass="3708">MERKGIILAGGSGTRLHPLTLSVSKQLMPIYDKP</sequence>
<feature type="domain" description="Nucleotidyl transferase" evidence="11">
    <location>
        <begin position="4"/>
        <end position="33"/>
    </location>
</feature>
<dbReference type="GO" id="GO:0008879">
    <property type="term" value="F:glucose-1-phosphate thymidylyltransferase activity"/>
    <property type="evidence" value="ECO:0007669"/>
    <property type="project" value="UniProtKB-EC"/>
</dbReference>
<dbReference type="RefSeq" id="WP_246004692.1">
    <property type="nucleotide sequence ID" value="NZ_QGTJ01000010.1"/>
</dbReference>
<dbReference type="Gene3D" id="3.90.550.10">
    <property type="entry name" value="Spore Coat Polysaccharide Biosynthesis Protein SpsA, Chain A"/>
    <property type="match status" value="1"/>
</dbReference>
<evidence type="ECO:0000313" key="13">
    <source>
        <dbReference type="Proteomes" id="UP000246569"/>
    </source>
</evidence>
<name>A0A317MTD2_9GAMM</name>
<evidence type="ECO:0000256" key="9">
    <source>
        <dbReference type="ARBA" id="ARBA00022842"/>
    </source>
</evidence>
<comment type="similarity">
    <text evidence="4">Belongs to the glucose-1-phosphate thymidylyltransferase family.</text>
</comment>
<keyword evidence="7" id="KW-0548">Nucleotidyltransferase</keyword>
<dbReference type="InterPro" id="IPR005835">
    <property type="entry name" value="NTP_transferase_dom"/>
</dbReference>
<dbReference type="Proteomes" id="UP000246569">
    <property type="component" value="Unassembled WGS sequence"/>
</dbReference>
<feature type="non-terminal residue" evidence="12">
    <location>
        <position position="34"/>
    </location>
</feature>
<evidence type="ECO:0000259" key="11">
    <source>
        <dbReference type="Pfam" id="PF00483"/>
    </source>
</evidence>
<evidence type="ECO:0000256" key="8">
    <source>
        <dbReference type="ARBA" id="ARBA00022723"/>
    </source>
</evidence>
<proteinExistence type="inferred from homology"/>
<keyword evidence="9" id="KW-0460">Magnesium</keyword>
<dbReference type="EC" id="2.7.7.24" evidence="5"/>
<dbReference type="PANTHER" id="PTHR43532">
    <property type="entry name" value="GLUCOSE-1-PHOSPHATE THYMIDYLYLTRANSFERASE"/>
    <property type="match status" value="1"/>
</dbReference>
<evidence type="ECO:0000256" key="6">
    <source>
        <dbReference type="ARBA" id="ARBA00022679"/>
    </source>
</evidence>